<dbReference type="AlphaFoldDB" id="A0A183AVA1"/>
<comment type="similarity">
    <text evidence="1">Belongs to the OSBP family.</text>
</comment>
<dbReference type="InterPro" id="IPR000648">
    <property type="entry name" value="Oxysterol-bd"/>
</dbReference>
<dbReference type="PANTHER" id="PTHR10972:SF205">
    <property type="entry name" value="OXYSTEROL-BINDING PROTEIN 1"/>
    <property type="match status" value="1"/>
</dbReference>
<dbReference type="SUPFAM" id="SSF144000">
    <property type="entry name" value="Oxysterol-binding protein-like"/>
    <property type="match status" value="1"/>
</dbReference>
<dbReference type="GO" id="GO:0005886">
    <property type="term" value="C:plasma membrane"/>
    <property type="evidence" value="ECO:0007669"/>
    <property type="project" value="TreeGrafter"/>
</dbReference>
<protein>
    <submittedName>
        <fullName evidence="5">ANF_receptor domain-containing protein</fullName>
    </submittedName>
</protein>
<evidence type="ECO:0000256" key="1">
    <source>
        <dbReference type="ARBA" id="ARBA00008842"/>
    </source>
</evidence>
<evidence type="ECO:0000313" key="3">
    <source>
        <dbReference type="EMBL" id="VDP87777.1"/>
    </source>
</evidence>
<dbReference type="GO" id="GO:0005829">
    <property type="term" value="C:cytosol"/>
    <property type="evidence" value="ECO:0007669"/>
    <property type="project" value="TreeGrafter"/>
</dbReference>
<gene>
    <name evidence="3" type="ORF">ECPE_LOCUS10886</name>
</gene>
<evidence type="ECO:0000256" key="2">
    <source>
        <dbReference type="ARBA" id="ARBA00022553"/>
    </source>
</evidence>
<proteinExistence type="inferred from homology"/>
<dbReference type="Pfam" id="PF01237">
    <property type="entry name" value="Oxysterol_BP"/>
    <property type="match status" value="1"/>
</dbReference>
<dbReference type="Proteomes" id="UP000272942">
    <property type="component" value="Unassembled WGS sequence"/>
</dbReference>
<name>A0A183AVA1_9TREM</name>
<keyword evidence="4" id="KW-1185">Reference proteome</keyword>
<dbReference type="GO" id="GO:0032934">
    <property type="term" value="F:sterol binding"/>
    <property type="evidence" value="ECO:0007669"/>
    <property type="project" value="TreeGrafter"/>
</dbReference>
<accession>A0A183AVA1</accession>
<sequence>MIVPIDEVNFNEPISFLQRAAEDLTYSYLLDQASQVTDPAEQMALVAAFSVSCYASTAIRTGKPFNPLLGETYEMDRSNDSYCWRLIAEQMRTAMSSFQVSGIDISLDGNLSDLEYADKILLFSEDPG</sequence>
<reference evidence="3 4" key="2">
    <citation type="submission" date="2018-11" db="EMBL/GenBank/DDBJ databases">
        <authorList>
            <consortium name="Pathogen Informatics"/>
        </authorList>
    </citation>
    <scope>NUCLEOTIDE SEQUENCE [LARGE SCALE GENOMIC DNA]</scope>
    <source>
        <strain evidence="3 4">Egypt</strain>
    </source>
</reference>
<dbReference type="OrthoDB" id="416222at2759"/>
<evidence type="ECO:0000313" key="4">
    <source>
        <dbReference type="Proteomes" id="UP000272942"/>
    </source>
</evidence>
<reference evidence="5" key="1">
    <citation type="submission" date="2016-06" db="UniProtKB">
        <authorList>
            <consortium name="WormBaseParasite"/>
        </authorList>
    </citation>
    <scope>IDENTIFICATION</scope>
</reference>
<keyword evidence="2" id="KW-0597">Phosphoprotein</keyword>
<organism evidence="5">
    <name type="scientific">Echinostoma caproni</name>
    <dbReference type="NCBI Taxonomy" id="27848"/>
    <lineage>
        <taxon>Eukaryota</taxon>
        <taxon>Metazoa</taxon>
        <taxon>Spiralia</taxon>
        <taxon>Lophotrochozoa</taxon>
        <taxon>Platyhelminthes</taxon>
        <taxon>Trematoda</taxon>
        <taxon>Digenea</taxon>
        <taxon>Plagiorchiida</taxon>
        <taxon>Echinostomata</taxon>
        <taxon>Echinostomatoidea</taxon>
        <taxon>Echinostomatidae</taxon>
        <taxon>Echinostoma</taxon>
    </lineage>
</organism>
<dbReference type="PANTHER" id="PTHR10972">
    <property type="entry name" value="OXYSTEROL-BINDING PROTEIN-RELATED"/>
    <property type="match status" value="1"/>
</dbReference>
<dbReference type="WBParaSite" id="ECPE_0001092001-mRNA-1">
    <property type="protein sequence ID" value="ECPE_0001092001-mRNA-1"/>
    <property type="gene ID" value="ECPE_0001092001"/>
</dbReference>
<dbReference type="InterPro" id="IPR037239">
    <property type="entry name" value="OSBP_sf"/>
</dbReference>
<evidence type="ECO:0000313" key="5">
    <source>
        <dbReference type="WBParaSite" id="ECPE_0001092001-mRNA-1"/>
    </source>
</evidence>
<dbReference type="SMR" id="A0A183AVA1"/>
<dbReference type="EMBL" id="UZAN01049859">
    <property type="protein sequence ID" value="VDP87777.1"/>
    <property type="molecule type" value="Genomic_DNA"/>
</dbReference>
<dbReference type="GO" id="GO:0097038">
    <property type="term" value="C:perinuclear endoplasmic reticulum"/>
    <property type="evidence" value="ECO:0007669"/>
    <property type="project" value="TreeGrafter"/>
</dbReference>